<evidence type="ECO:0000313" key="3">
    <source>
        <dbReference type="Proteomes" id="UP001317259"/>
    </source>
</evidence>
<name>A0ABT0FZ65_9ACTN</name>
<evidence type="ECO:0000256" key="1">
    <source>
        <dbReference type="SAM" id="MobiDB-lite"/>
    </source>
</evidence>
<organism evidence="2 3">
    <name type="scientific">Actinomadura luzonensis</name>
    <dbReference type="NCBI Taxonomy" id="2805427"/>
    <lineage>
        <taxon>Bacteria</taxon>
        <taxon>Bacillati</taxon>
        <taxon>Actinomycetota</taxon>
        <taxon>Actinomycetes</taxon>
        <taxon>Streptosporangiales</taxon>
        <taxon>Thermomonosporaceae</taxon>
        <taxon>Actinomadura</taxon>
    </lineage>
</organism>
<evidence type="ECO:0000313" key="2">
    <source>
        <dbReference type="EMBL" id="MCK2217646.1"/>
    </source>
</evidence>
<sequence>MLADEMRRSQPHEVRAARPGPAQEEPGPARAVHRLRRIRQVSARAVTEFVTGADAGADAGIDAGIDARAS</sequence>
<feature type="compositionally biased region" description="Basic and acidic residues" evidence="1">
    <location>
        <begin position="1"/>
        <end position="16"/>
    </location>
</feature>
<comment type="caution">
    <text evidence="2">The sequence shown here is derived from an EMBL/GenBank/DDBJ whole genome shotgun (WGS) entry which is preliminary data.</text>
</comment>
<dbReference type="RefSeq" id="WP_242376443.1">
    <property type="nucleotide sequence ID" value="NZ_JAKRKC020000001.1"/>
</dbReference>
<keyword evidence="3" id="KW-1185">Reference proteome</keyword>
<protein>
    <submittedName>
        <fullName evidence="2">Uncharacterized protein</fullName>
    </submittedName>
</protein>
<dbReference type="EMBL" id="JAKRKC020000001">
    <property type="protein sequence ID" value="MCK2217646.1"/>
    <property type="molecule type" value="Genomic_DNA"/>
</dbReference>
<accession>A0ABT0FZ65</accession>
<reference evidence="2 3" key="1">
    <citation type="submission" date="2022-04" db="EMBL/GenBank/DDBJ databases">
        <title>Genome draft of Actinomadura sp. ATCC 31491.</title>
        <authorList>
            <person name="Shi X."/>
            <person name="Du Y."/>
        </authorList>
    </citation>
    <scope>NUCLEOTIDE SEQUENCE [LARGE SCALE GENOMIC DNA]</scope>
    <source>
        <strain evidence="2 3">ATCC 31491</strain>
    </source>
</reference>
<dbReference type="Proteomes" id="UP001317259">
    <property type="component" value="Unassembled WGS sequence"/>
</dbReference>
<proteinExistence type="predicted"/>
<feature type="region of interest" description="Disordered" evidence="1">
    <location>
        <begin position="1"/>
        <end position="31"/>
    </location>
</feature>
<gene>
    <name evidence="2" type="ORF">MF672_028205</name>
</gene>